<dbReference type="Proteomes" id="UP000268093">
    <property type="component" value="Unassembled WGS sequence"/>
</dbReference>
<organism evidence="1 2">
    <name type="scientific">Jimgerdemannia flammicorona</name>
    <dbReference type="NCBI Taxonomy" id="994334"/>
    <lineage>
        <taxon>Eukaryota</taxon>
        <taxon>Fungi</taxon>
        <taxon>Fungi incertae sedis</taxon>
        <taxon>Mucoromycota</taxon>
        <taxon>Mucoromycotina</taxon>
        <taxon>Endogonomycetes</taxon>
        <taxon>Endogonales</taxon>
        <taxon>Endogonaceae</taxon>
        <taxon>Jimgerdemannia</taxon>
    </lineage>
</organism>
<gene>
    <name evidence="1" type="ORF">BC936DRAFT_147728</name>
</gene>
<dbReference type="InterPro" id="IPR021109">
    <property type="entry name" value="Peptidase_aspartic_dom_sf"/>
</dbReference>
<proteinExistence type="predicted"/>
<comment type="caution">
    <text evidence="1">The sequence shown here is derived from an EMBL/GenBank/DDBJ whole genome shotgun (WGS) entry which is preliminary data.</text>
</comment>
<dbReference type="Pfam" id="PF00026">
    <property type="entry name" value="Asp"/>
    <property type="match status" value="1"/>
</dbReference>
<keyword evidence="2" id="KW-1185">Reference proteome</keyword>
<sequence length="126" mass="13729">MPGDLRPDEEQHAQEGRSSLVYLIRRRLDLFQNPSQRHGLPGHASHQGPNYRPRQDDPRSTASLGIKDPPVDNLIARGLTTDPVFGVFLGKEASLVGGGEYVFGGYNKDKVGGTLTTITVDNSQGF</sequence>
<accession>A0A433D4M4</accession>
<dbReference type="InterPro" id="IPR033121">
    <property type="entry name" value="PEPTIDASE_A1"/>
</dbReference>
<reference evidence="1 2" key="1">
    <citation type="journal article" date="2018" name="New Phytol.">
        <title>Phylogenomics of Endogonaceae and evolution of mycorrhizas within Mucoromycota.</title>
        <authorList>
            <person name="Chang Y."/>
            <person name="Desiro A."/>
            <person name="Na H."/>
            <person name="Sandor L."/>
            <person name="Lipzen A."/>
            <person name="Clum A."/>
            <person name="Barry K."/>
            <person name="Grigoriev I.V."/>
            <person name="Martin F.M."/>
            <person name="Stajich J.E."/>
            <person name="Smith M.E."/>
            <person name="Bonito G."/>
            <person name="Spatafora J.W."/>
        </authorList>
    </citation>
    <scope>NUCLEOTIDE SEQUENCE [LARGE SCALE GENOMIC DNA]</scope>
    <source>
        <strain evidence="1 2">GMNB39</strain>
    </source>
</reference>
<protein>
    <submittedName>
        <fullName evidence="1">Uncharacterized protein</fullName>
    </submittedName>
</protein>
<dbReference type="SUPFAM" id="SSF50630">
    <property type="entry name" value="Acid proteases"/>
    <property type="match status" value="1"/>
</dbReference>
<dbReference type="EMBL" id="RBNI01006757">
    <property type="protein sequence ID" value="RUP45792.1"/>
    <property type="molecule type" value="Genomic_DNA"/>
</dbReference>
<evidence type="ECO:0000313" key="2">
    <source>
        <dbReference type="Proteomes" id="UP000268093"/>
    </source>
</evidence>
<dbReference type="Gene3D" id="2.40.70.10">
    <property type="entry name" value="Acid Proteases"/>
    <property type="match status" value="1"/>
</dbReference>
<evidence type="ECO:0000313" key="1">
    <source>
        <dbReference type="EMBL" id="RUP45792.1"/>
    </source>
</evidence>
<dbReference type="OrthoDB" id="2747330at2759"/>
<name>A0A433D4M4_9FUNG</name>